<organism evidence="2 3">
    <name type="scientific">Electrophorus voltai</name>
    <dbReference type="NCBI Taxonomy" id="2609070"/>
    <lineage>
        <taxon>Eukaryota</taxon>
        <taxon>Metazoa</taxon>
        <taxon>Chordata</taxon>
        <taxon>Craniata</taxon>
        <taxon>Vertebrata</taxon>
        <taxon>Euteleostomi</taxon>
        <taxon>Actinopterygii</taxon>
        <taxon>Neopterygii</taxon>
        <taxon>Teleostei</taxon>
        <taxon>Ostariophysi</taxon>
        <taxon>Gymnotiformes</taxon>
        <taxon>Gymnotoidei</taxon>
        <taxon>Gymnotidae</taxon>
        <taxon>Electrophorus</taxon>
    </lineage>
</organism>
<feature type="compositionally biased region" description="Polar residues" evidence="1">
    <location>
        <begin position="304"/>
        <end position="313"/>
    </location>
</feature>
<evidence type="ECO:0000313" key="2">
    <source>
        <dbReference type="EMBL" id="KAK1785616.1"/>
    </source>
</evidence>
<feature type="region of interest" description="Disordered" evidence="1">
    <location>
        <begin position="336"/>
        <end position="378"/>
    </location>
</feature>
<feature type="compositionally biased region" description="Basic and acidic residues" evidence="1">
    <location>
        <begin position="368"/>
        <end position="378"/>
    </location>
</feature>
<feature type="region of interest" description="Disordered" evidence="1">
    <location>
        <begin position="149"/>
        <end position="174"/>
    </location>
</feature>
<comment type="caution">
    <text evidence="2">The sequence shown here is derived from an EMBL/GenBank/DDBJ whole genome shotgun (WGS) entry which is preliminary data.</text>
</comment>
<feature type="compositionally biased region" description="Basic residues" evidence="1">
    <location>
        <begin position="358"/>
        <end position="367"/>
    </location>
</feature>
<feature type="compositionally biased region" description="Basic and acidic residues" evidence="1">
    <location>
        <begin position="336"/>
        <end position="349"/>
    </location>
</feature>
<feature type="region of interest" description="Disordered" evidence="1">
    <location>
        <begin position="277"/>
        <end position="322"/>
    </location>
</feature>
<evidence type="ECO:0000256" key="1">
    <source>
        <dbReference type="SAM" id="MobiDB-lite"/>
    </source>
</evidence>
<reference evidence="2" key="1">
    <citation type="submission" date="2023-03" db="EMBL/GenBank/DDBJ databases">
        <title>Electrophorus voltai genome.</title>
        <authorList>
            <person name="Bian C."/>
        </authorList>
    </citation>
    <scope>NUCLEOTIDE SEQUENCE</scope>
    <source>
        <strain evidence="2">CB-2022</strain>
        <tissue evidence="2">Muscle</tissue>
    </source>
</reference>
<feature type="non-terminal residue" evidence="2">
    <location>
        <position position="1"/>
    </location>
</feature>
<dbReference type="Proteomes" id="UP001239994">
    <property type="component" value="Unassembled WGS sequence"/>
</dbReference>
<feature type="region of interest" description="Disordered" evidence="1">
    <location>
        <begin position="40"/>
        <end position="93"/>
    </location>
</feature>
<gene>
    <name evidence="2" type="ORF">P4O66_018984</name>
</gene>
<evidence type="ECO:0000313" key="3">
    <source>
        <dbReference type="Proteomes" id="UP001239994"/>
    </source>
</evidence>
<sequence>GTGMKGKGELTPFMWRRSYPRMKGKAESALFDQQMNALSTPSHSHAMGQPAPDLSPKFPLGSNGPRWILADTPDREGSGSDGSTPRLDGGRHPPAHLCPPPLFRSIGLMGLPASLPPHRRLRSALHRERAVLPATASGTAESWSRMLSAGSDGNAIKPGAPDGGSPLKGHPCSSLHPSYRSNAAPCSHNGSLPKIVTGKLSLSQTRQGMRWCREIHSVSEAGLLCFDGSRSDVARNSSTGKFLMTPASSAHMLCHTRHCPPSKAHVGCRKSTVWPLGQSGTRSSETVDVVGKKRKRQGRKINITGVSSQSEHTSTPEEGGEDHFCQWMRSLKITDREKDRASANKREAQDCGSPRQKVSNRKGKGHVFKTEHGDEGACHMRRDRRPHFLPPISQLDCLLNVPIILPENSPPLSPSCAPADPFFPLQVPDLRLGLQRSRRDAAGSEHALKRT</sequence>
<dbReference type="EMBL" id="JAROKS010000026">
    <property type="protein sequence ID" value="KAK1785616.1"/>
    <property type="molecule type" value="Genomic_DNA"/>
</dbReference>
<keyword evidence="3" id="KW-1185">Reference proteome</keyword>
<name>A0AAD8YRS1_9TELE</name>
<protein>
    <submittedName>
        <fullName evidence="2">Uncharacterized protein</fullName>
    </submittedName>
</protein>
<proteinExistence type="predicted"/>
<dbReference type="AlphaFoldDB" id="A0AAD8YRS1"/>
<accession>A0AAD8YRS1</accession>